<comment type="caution">
    <text evidence="2">The sequence shown here is derived from an EMBL/GenBank/DDBJ whole genome shotgun (WGS) entry which is preliminary data.</text>
</comment>
<feature type="domain" description="DUF4440" evidence="1">
    <location>
        <begin position="39"/>
        <end position="150"/>
    </location>
</feature>
<evidence type="ECO:0000313" key="2">
    <source>
        <dbReference type="EMBL" id="MFC3127574.1"/>
    </source>
</evidence>
<gene>
    <name evidence="2" type="ORF">ACFOD4_21125</name>
</gene>
<keyword evidence="3" id="KW-1185">Reference proteome</keyword>
<dbReference type="SUPFAM" id="SSF54427">
    <property type="entry name" value="NTF2-like"/>
    <property type="match status" value="1"/>
</dbReference>
<dbReference type="RefSeq" id="WP_379599692.1">
    <property type="nucleotide sequence ID" value="NZ_JBHRTN010000029.1"/>
</dbReference>
<dbReference type="InterPro" id="IPR032710">
    <property type="entry name" value="NTF2-like_dom_sf"/>
</dbReference>
<evidence type="ECO:0000259" key="1">
    <source>
        <dbReference type="Pfam" id="PF14534"/>
    </source>
</evidence>
<dbReference type="InterPro" id="IPR027843">
    <property type="entry name" value="DUF4440"/>
</dbReference>
<reference evidence="3" key="1">
    <citation type="journal article" date="2019" name="Int. J. Syst. Evol. Microbiol.">
        <title>The Global Catalogue of Microorganisms (GCM) 10K type strain sequencing project: providing services to taxonomists for standard genome sequencing and annotation.</title>
        <authorList>
            <consortium name="The Broad Institute Genomics Platform"/>
            <consortium name="The Broad Institute Genome Sequencing Center for Infectious Disease"/>
            <person name="Wu L."/>
            <person name="Ma J."/>
        </authorList>
    </citation>
    <scope>NUCLEOTIDE SEQUENCE [LARGE SCALE GENOMIC DNA]</scope>
    <source>
        <strain evidence="3">KCTC 52094</strain>
    </source>
</reference>
<evidence type="ECO:0000313" key="3">
    <source>
        <dbReference type="Proteomes" id="UP001595593"/>
    </source>
</evidence>
<dbReference type="Gene3D" id="3.10.450.50">
    <property type="match status" value="1"/>
</dbReference>
<dbReference type="Proteomes" id="UP001595593">
    <property type="component" value="Unassembled WGS sequence"/>
</dbReference>
<dbReference type="EMBL" id="JBHRTN010000029">
    <property type="protein sequence ID" value="MFC3127574.1"/>
    <property type="molecule type" value="Genomic_DNA"/>
</dbReference>
<organism evidence="2 3">
    <name type="scientific">Teichococcus globiformis</name>
    <dbReference type="NCBI Taxonomy" id="2307229"/>
    <lineage>
        <taxon>Bacteria</taxon>
        <taxon>Pseudomonadati</taxon>
        <taxon>Pseudomonadota</taxon>
        <taxon>Alphaproteobacteria</taxon>
        <taxon>Acetobacterales</taxon>
        <taxon>Roseomonadaceae</taxon>
        <taxon>Roseomonas</taxon>
    </lineage>
</organism>
<dbReference type="Pfam" id="PF14534">
    <property type="entry name" value="DUF4440"/>
    <property type="match status" value="1"/>
</dbReference>
<accession>A0ABV7G4D1</accession>
<sequence>MKTVGHGTAGQEQEQEQEHCMSIQAATSVDADDHARVVAWFRELSEHVRAVDFAAARPLFSDDFLAFGTFSDFVYGREQAEQKQWRKVWGTIDAFTYREEDVKSLVSPDRLFAVGLGIWDSTGYAPDGQPFDRKGRTTVSLARSAIDGPWIATHTHMSLFRGTPDVSHGSKPAKS</sequence>
<proteinExistence type="predicted"/>
<name>A0ABV7G4D1_9PROT</name>
<protein>
    <submittedName>
        <fullName evidence="2">YybH family protein</fullName>
    </submittedName>
</protein>